<dbReference type="OrthoDB" id="7016651at2"/>
<accession>A0A1H7TUS3</accession>
<dbReference type="GeneID" id="83544827"/>
<dbReference type="Proteomes" id="UP001231736">
    <property type="component" value="Unassembled WGS sequence"/>
</dbReference>
<sequence>MKKQNKAHFNINFLDLPTTDSNDKLMYIDYFLNYDPNKWKKGSGGASFVYIEMDKIYSLVINEHSKYGFNLMYEPSHNGNGCYSLGDSSLLNEFIEDNEENFMPVGTYISADKAWLVVEDFLNNPKIASNRIQWVSDDDIEWNYDY</sequence>
<dbReference type="AlphaFoldDB" id="A0A1H7TUS3"/>
<dbReference type="Proteomes" id="UP000198883">
    <property type="component" value="Unassembled WGS sequence"/>
</dbReference>
<dbReference type="RefSeq" id="WP_090919240.1">
    <property type="nucleotide sequence ID" value="NZ_CP016180.1"/>
</dbReference>
<evidence type="ECO:0000313" key="1">
    <source>
        <dbReference type="EMBL" id="MDP8084613.1"/>
    </source>
</evidence>
<name>A0A1H7TUS3_9PAST</name>
<evidence type="ECO:0000313" key="4">
    <source>
        <dbReference type="Proteomes" id="UP000198883"/>
    </source>
</evidence>
<reference evidence="1 5" key="3">
    <citation type="journal article" date="2023" name="Front. Microbiol.">
        <title>Phylogeography and host specificity of Pasteurellaceae pathogenic to sea-farmed fish in the north-east Atlantic.</title>
        <authorList>
            <person name="Gulla S."/>
            <person name="Colquhoun D.J."/>
            <person name="Olsen A.B."/>
            <person name="Spilsberg B."/>
            <person name="Lagesen K."/>
            <person name="Aakesson C.P."/>
            <person name="Strom S."/>
            <person name="Manji F."/>
            <person name="Birkbeck T.H."/>
            <person name="Nilsen H.K."/>
        </authorList>
    </citation>
    <scope>NUCLEOTIDE SEQUENCE [LARGE SCALE GENOMIC DNA]</scope>
    <source>
        <strain evidence="1 5">VIO11850</strain>
    </source>
</reference>
<reference evidence="2" key="4">
    <citation type="journal article" date="2023" name="Front. Microbiol.">
        <title>Phylogeography and host specificity of Pasteurellaceae pathogenic to sea-farmed fish in the north-east Atlantic.</title>
        <authorList>
            <person name="Gulla S."/>
            <person name="Colquhoun D.J."/>
            <person name="Olsen A.B."/>
            <person name="Spilsberg B."/>
            <person name="Lagesen K."/>
            <person name="Aakesson C.P."/>
            <person name="Strom S."/>
            <person name="Manji F."/>
            <person name="Birkbeck T.H."/>
            <person name="Nilsen H.K."/>
        </authorList>
    </citation>
    <scope>NUCLEOTIDE SEQUENCE</scope>
    <source>
        <strain evidence="2">98B1</strain>
    </source>
</reference>
<reference evidence="3" key="2">
    <citation type="submission" date="2016-10" db="EMBL/GenBank/DDBJ databases">
        <authorList>
            <person name="de Groot N.N."/>
        </authorList>
    </citation>
    <scope>NUCLEOTIDE SEQUENCE [LARGE SCALE GENOMIC DNA]</scope>
    <source>
        <strain evidence="3">DSM 24204</strain>
    </source>
</reference>
<dbReference type="EMBL" id="JASAYT010000014">
    <property type="protein sequence ID" value="MDP8174903.1"/>
    <property type="molecule type" value="Genomic_DNA"/>
</dbReference>
<dbReference type="EMBL" id="JASAVS010000002">
    <property type="protein sequence ID" value="MDP8084613.1"/>
    <property type="molecule type" value="Genomic_DNA"/>
</dbReference>
<proteinExistence type="predicted"/>
<protein>
    <recommendedName>
        <fullName evidence="6">Immunity protein Imm1</fullName>
    </recommendedName>
</protein>
<dbReference type="Proteomes" id="UP001224812">
    <property type="component" value="Unassembled WGS sequence"/>
</dbReference>
<evidence type="ECO:0008006" key="6">
    <source>
        <dbReference type="Google" id="ProtNLM"/>
    </source>
</evidence>
<dbReference type="EMBL" id="FOBN01000001">
    <property type="protein sequence ID" value="SEL88491.1"/>
    <property type="molecule type" value="Genomic_DNA"/>
</dbReference>
<keyword evidence="5" id="KW-1185">Reference proteome</keyword>
<evidence type="ECO:0000313" key="2">
    <source>
        <dbReference type="EMBL" id="MDP8174903.1"/>
    </source>
</evidence>
<reference evidence="4" key="1">
    <citation type="submission" date="2016-10" db="EMBL/GenBank/DDBJ databases">
        <authorList>
            <person name="Varghese N."/>
            <person name="Submissions S."/>
        </authorList>
    </citation>
    <scope>NUCLEOTIDE SEQUENCE [LARGE SCALE GENOMIC DNA]</scope>
    <source>
        <strain evidence="4">DSM 24204</strain>
    </source>
</reference>
<gene>
    <name evidence="1" type="ORF">QJT92_01520</name>
    <name evidence="2" type="ORF">QJU97_05460</name>
    <name evidence="3" type="ORF">SAMN05444853_10126</name>
</gene>
<evidence type="ECO:0000313" key="3">
    <source>
        <dbReference type="EMBL" id="SEL88491.1"/>
    </source>
</evidence>
<evidence type="ECO:0000313" key="5">
    <source>
        <dbReference type="Proteomes" id="UP001224812"/>
    </source>
</evidence>
<organism evidence="3 4">
    <name type="scientific">Phocoenobacter skyensis</name>
    <dbReference type="NCBI Taxonomy" id="97481"/>
    <lineage>
        <taxon>Bacteria</taxon>
        <taxon>Pseudomonadati</taxon>
        <taxon>Pseudomonadota</taxon>
        <taxon>Gammaproteobacteria</taxon>
        <taxon>Pasteurellales</taxon>
        <taxon>Pasteurellaceae</taxon>
        <taxon>Phocoenobacter</taxon>
    </lineage>
</organism>